<sequence length="70" mass="7689">CLENVVLHPCSQISVINARPSSSNSGIGNPCVRMNSAITARIQFLICNQSVNSENTQRLLTPDSHHEQTR</sequence>
<evidence type="ECO:0000313" key="1">
    <source>
        <dbReference type="EMBL" id="KAJ9597945.1"/>
    </source>
</evidence>
<reference evidence="1" key="1">
    <citation type="journal article" date="2023" name="IScience">
        <title>Live-bearing cockroach genome reveals convergent evolutionary mechanisms linked to viviparity in insects and beyond.</title>
        <authorList>
            <person name="Fouks B."/>
            <person name="Harrison M.C."/>
            <person name="Mikhailova A.A."/>
            <person name="Marchal E."/>
            <person name="English S."/>
            <person name="Carruthers M."/>
            <person name="Jennings E.C."/>
            <person name="Chiamaka E.L."/>
            <person name="Frigard R.A."/>
            <person name="Pippel M."/>
            <person name="Attardo G.M."/>
            <person name="Benoit J.B."/>
            <person name="Bornberg-Bauer E."/>
            <person name="Tobe S.S."/>
        </authorList>
    </citation>
    <scope>NUCLEOTIDE SEQUENCE</scope>
    <source>
        <strain evidence="1">Stay&amp;Tobe</strain>
    </source>
</reference>
<proteinExistence type="predicted"/>
<feature type="non-terminal residue" evidence="1">
    <location>
        <position position="70"/>
    </location>
</feature>
<organism evidence="1 2">
    <name type="scientific">Diploptera punctata</name>
    <name type="common">Pacific beetle cockroach</name>
    <dbReference type="NCBI Taxonomy" id="6984"/>
    <lineage>
        <taxon>Eukaryota</taxon>
        <taxon>Metazoa</taxon>
        <taxon>Ecdysozoa</taxon>
        <taxon>Arthropoda</taxon>
        <taxon>Hexapoda</taxon>
        <taxon>Insecta</taxon>
        <taxon>Pterygota</taxon>
        <taxon>Neoptera</taxon>
        <taxon>Polyneoptera</taxon>
        <taxon>Dictyoptera</taxon>
        <taxon>Blattodea</taxon>
        <taxon>Blaberoidea</taxon>
        <taxon>Blaberidae</taxon>
        <taxon>Diplopterinae</taxon>
        <taxon>Diploptera</taxon>
    </lineage>
</organism>
<dbReference type="Proteomes" id="UP001233999">
    <property type="component" value="Unassembled WGS sequence"/>
</dbReference>
<dbReference type="AlphaFoldDB" id="A0AAD8AFU6"/>
<gene>
    <name evidence="1" type="ORF">L9F63_011232</name>
</gene>
<name>A0AAD8AFU6_DIPPU</name>
<keyword evidence="2" id="KW-1185">Reference proteome</keyword>
<evidence type="ECO:0000313" key="2">
    <source>
        <dbReference type="Proteomes" id="UP001233999"/>
    </source>
</evidence>
<dbReference type="EMBL" id="JASPKZ010001576">
    <property type="protein sequence ID" value="KAJ9597945.1"/>
    <property type="molecule type" value="Genomic_DNA"/>
</dbReference>
<feature type="non-terminal residue" evidence="1">
    <location>
        <position position="1"/>
    </location>
</feature>
<comment type="caution">
    <text evidence="1">The sequence shown here is derived from an EMBL/GenBank/DDBJ whole genome shotgun (WGS) entry which is preliminary data.</text>
</comment>
<protein>
    <submittedName>
        <fullName evidence="1">Uncharacterized protein</fullName>
    </submittedName>
</protein>
<accession>A0AAD8AFU6</accession>
<reference evidence="1" key="2">
    <citation type="submission" date="2023-05" db="EMBL/GenBank/DDBJ databases">
        <authorList>
            <person name="Fouks B."/>
        </authorList>
    </citation>
    <scope>NUCLEOTIDE SEQUENCE</scope>
    <source>
        <strain evidence="1">Stay&amp;Tobe</strain>
        <tissue evidence="1">Testes</tissue>
    </source>
</reference>